<organism evidence="13 14">
    <name type="scientific">Neoarthrinium moseri</name>
    <dbReference type="NCBI Taxonomy" id="1658444"/>
    <lineage>
        <taxon>Eukaryota</taxon>
        <taxon>Fungi</taxon>
        <taxon>Dikarya</taxon>
        <taxon>Ascomycota</taxon>
        <taxon>Pezizomycotina</taxon>
        <taxon>Sordariomycetes</taxon>
        <taxon>Xylariomycetidae</taxon>
        <taxon>Amphisphaeriales</taxon>
        <taxon>Apiosporaceae</taxon>
        <taxon>Neoarthrinium</taxon>
    </lineage>
</organism>
<feature type="transmembrane region" description="Helical" evidence="11">
    <location>
        <begin position="164"/>
        <end position="185"/>
    </location>
</feature>
<dbReference type="InterPro" id="IPR032816">
    <property type="entry name" value="VTT_dom"/>
</dbReference>
<evidence type="ECO:0000256" key="10">
    <source>
        <dbReference type="SAM" id="MobiDB-lite"/>
    </source>
</evidence>
<feature type="region of interest" description="Disordered" evidence="10">
    <location>
        <begin position="347"/>
        <end position="414"/>
    </location>
</feature>
<name>A0A9P9WUQ3_9PEZI</name>
<evidence type="ECO:0000256" key="4">
    <source>
        <dbReference type="ARBA" id="ARBA00013533"/>
    </source>
</evidence>
<feature type="transmembrane region" description="Helical" evidence="11">
    <location>
        <begin position="191"/>
        <end position="215"/>
    </location>
</feature>
<dbReference type="GO" id="GO:0000139">
    <property type="term" value="C:Golgi membrane"/>
    <property type="evidence" value="ECO:0007669"/>
    <property type="project" value="UniProtKB-SubCell"/>
</dbReference>
<feature type="compositionally biased region" description="Polar residues" evidence="10">
    <location>
        <begin position="367"/>
        <end position="378"/>
    </location>
</feature>
<feature type="domain" description="VTT" evidence="12">
    <location>
        <begin position="99"/>
        <end position="213"/>
    </location>
</feature>
<dbReference type="Proteomes" id="UP000829685">
    <property type="component" value="Unassembled WGS sequence"/>
</dbReference>
<dbReference type="Pfam" id="PF09335">
    <property type="entry name" value="VTT_dom"/>
    <property type="match status" value="1"/>
</dbReference>
<sequence length="414" mass="46703">MKDPEMAKKDEPSGPYRDLEQPTDYRPIDWKKVFLTPKYIPWHILWIVITIITILITVYHDKVVEILRPFSEKVRDIPAGWIIPVVILVIISFPPLFGHEIIGLLCGVVYGLWIGFLIVAAGTFIGEVGTWFAFRKLLRSKAEKMERTNLNYASLARVTRDGGFWIVFVIRFSVVPSHFSTAVFSTCDVKFWHFAVATFLTLPKQIFIVYLGVLLVAQNEDNKIETIVLCITFAITVVMGVYIWMKMKKAKAILLAEQEVRKANYSMERLGQTASASTTNLRPNATVSGMNASQASMWTSDDDTRQDVPLGHGIESRQEVGVALGYPSDSRPGVGPYEAVETRPGVSRYNTTDSVPSYNTVDPAYSSRYQPAQTSQGAATPWKMEQKPYYQRPSRQEPASYLPTDQAQTGREWV</sequence>
<evidence type="ECO:0000256" key="7">
    <source>
        <dbReference type="ARBA" id="ARBA00022989"/>
    </source>
</evidence>
<evidence type="ECO:0000256" key="8">
    <source>
        <dbReference type="ARBA" id="ARBA00023034"/>
    </source>
</evidence>
<keyword evidence="7 11" id="KW-1133">Transmembrane helix</keyword>
<evidence type="ECO:0000313" key="14">
    <source>
        <dbReference type="Proteomes" id="UP000829685"/>
    </source>
</evidence>
<feature type="region of interest" description="Disordered" evidence="10">
    <location>
        <begin position="1"/>
        <end position="20"/>
    </location>
</feature>
<dbReference type="EMBL" id="JAFIMR010000004">
    <property type="protein sequence ID" value="KAI1879634.1"/>
    <property type="molecule type" value="Genomic_DNA"/>
</dbReference>
<dbReference type="PANTHER" id="PTHR47549:SF2">
    <property type="entry name" value="GOLGI APPARATUS MEMBRANE PROTEIN TVP38"/>
    <property type="match status" value="1"/>
</dbReference>
<dbReference type="PANTHER" id="PTHR47549">
    <property type="entry name" value="GOLGI APPARATUS MEMBRANE PROTEIN TVP38-RELATED"/>
    <property type="match status" value="1"/>
</dbReference>
<dbReference type="OrthoDB" id="166803at2759"/>
<reference evidence="13" key="1">
    <citation type="submission" date="2021-03" db="EMBL/GenBank/DDBJ databases">
        <title>Revisited historic fungal species revealed as producer of novel bioactive compounds through whole genome sequencing and comparative genomics.</title>
        <authorList>
            <person name="Vignolle G.A."/>
            <person name="Hochenegger N."/>
            <person name="Mach R.L."/>
            <person name="Mach-Aigner A.R."/>
            <person name="Javad Rahimi M."/>
            <person name="Salim K.A."/>
            <person name="Chan C.M."/>
            <person name="Lim L.B.L."/>
            <person name="Cai F."/>
            <person name="Druzhinina I.S."/>
            <person name="U'Ren J.M."/>
            <person name="Derntl C."/>
        </authorList>
    </citation>
    <scope>NUCLEOTIDE SEQUENCE</scope>
    <source>
        <strain evidence="13">TUCIM 5799</strain>
    </source>
</reference>
<feature type="transmembrane region" description="Helical" evidence="11">
    <location>
        <begin position="227"/>
        <end position="245"/>
    </location>
</feature>
<feature type="transmembrane region" description="Helical" evidence="11">
    <location>
        <begin position="79"/>
        <end position="98"/>
    </location>
</feature>
<accession>A0A9P9WUQ3</accession>
<comment type="function">
    <text evidence="1">Golgi membrane protein involved in vesicular trafficking and spindle migration.</text>
</comment>
<evidence type="ECO:0000259" key="12">
    <source>
        <dbReference type="Pfam" id="PF09335"/>
    </source>
</evidence>
<protein>
    <recommendedName>
        <fullName evidence="4">Golgi apparatus membrane protein TVP38</fullName>
    </recommendedName>
    <alternativeName>
        <fullName evidence="5">Golgi apparatus membrane protein tvp38</fullName>
    </alternativeName>
</protein>
<keyword evidence="9 11" id="KW-0472">Membrane</keyword>
<feature type="compositionally biased region" description="Polar residues" evidence="10">
    <location>
        <begin position="348"/>
        <end position="360"/>
    </location>
</feature>
<comment type="caution">
    <text evidence="13">The sequence shown here is derived from an EMBL/GenBank/DDBJ whole genome shotgun (WGS) entry which is preliminary data.</text>
</comment>
<feature type="transmembrane region" description="Helical" evidence="11">
    <location>
        <begin position="39"/>
        <end position="59"/>
    </location>
</feature>
<evidence type="ECO:0000256" key="5">
    <source>
        <dbReference type="ARBA" id="ARBA00020673"/>
    </source>
</evidence>
<dbReference type="InterPro" id="IPR051076">
    <property type="entry name" value="Golgi_membrane_TVP38/TMEM64"/>
</dbReference>
<feature type="transmembrane region" description="Helical" evidence="11">
    <location>
        <begin position="110"/>
        <end position="134"/>
    </location>
</feature>
<dbReference type="AlphaFoldDB" id="A0A9P9WUQ3"/>
<evidence type="ECO:0000256" key="1">
    <source>
        <dbReference type="ARBA" id="ARBA00002978"/>
    </source>
</evidence>
<proteinExistence type="inferred from homology"/>
<feature type="compositionally biased region" description="Polar residues" evidence="10">
    <location>
        <begin position="403"/>
        <end position="414"/>
    </location>
</feature>
<evidence type="ECO:0000256" key="11">
    <source>
        <dbReference type="SAM" id="Phobius"/>
    </source>
</evidence>
<comment type="similarity">
    <text evidence="3">Belongs to the TVP38/TMEM64 family.</text>
</comment>
<evidence type="ECO:0000256" key="2">
    <source>
        <dbReference type="ARBA" id="ARBA00004653"/>
    </source>
</evidence>
<comment type="subcellular location">
    <subcellularLocation>
        <location evidence="2">Golgi apparatus membrane</location>
        <topology evidence="2">Multi-pass membrane protein</topology>
    </subcellularLocation>
</comment>
<evidence type="ECO:0000256" key="9">
    <source>
        <dbReference type="ARBA" id="ARBA00023136"/>
    </source>
</evidence>
<keyword evidence="14" id="KW-1185">Reference proteome</keyword>
<evidence type="ECO:0000313" key="13">
    <source>
        <dbReference type="EMBL" id="KAI1879634.1"/>
    </source>
</evidence>
<evidence type="ECO:0000256" key="6">
    <source>
        <dbReference type="ARBA" id="ARBA00022692"/>
    </source>
</evidence>
<gene>
    <name evidence="13" type="ORF">JX265_002588</name>
</gene>
<evidence type="ECO:0000256" key="3">
    <source>
        <dbReference type="ARBA" id="ARBA00008640"/>
    </source>
</evidence>
<keyword evidence="6 11" id="KW-0812">Transmembrane</keyword>
<keyword evidence="8" id="KW-0333">Golgi apparatus</keyword>